<organism evidence="1 2">
    <name type="scientific">Ancylostoma duodenale</name>
    <dbReference type="NCBI Taxonomy" id="51022"/>
    <lineage>
        <taxon>Eukaryota</taxon>
        <taxon>Metazoa</taxon>
        <taxon>Ecdysozoa</taxon>
        <taxon>Nematoda</taxon>
        <taxon>Chromadorea</taxon>
        <taxon>Rhabditida</taxon>
        <taxon>Rhabditina</taxon>
        <taxon>Rhabditomorpha</taxon>
        <taxon>Strongyloidea</taxon>
        <taxon>Ancylostomatidae</taxon>
        <taxon>Ancylostomatinae</taxon>
        <taxon>Ancylostoma</taxon>
    </lineage>
</organism>
<evidence type="ECO:0000313" key="1">
    <source>
        <dbReference type="EMBL" id="KIH68561.1"/>
    </source>
</evidence>
<proteinExistence type="predicted"/>
<sequence length="98" mass="10752">MLDDSVEESDELQGDLVGALVAAASSFHNNGFLDVSVDDDVFSMFEQAVLDQGAQSIKQIRYLENTDLHLEQIHVFGGAAAELPTLPTWQSLLTTIDW</sequence>
<name>A0A0C2HG36_9BILA</name>
<evidence type="ECO:0000313" key="2">
    <source>
        <dbReference type="Proteomes" id="UP000054047"/>
    </source>
</evidence>
<accession>A0A0C2HG36</accession>
<dbReference type="Proteomes" id="UP000054047">
    <property type="component" value="Unassembled WGS sequence"/>
</dbReference>
<reference evidence="1 2" key="1">
    <citation type="submission" date="2013-12" db="EMBL/GenBank/DDBJ databases">
        <title>Draft genome of the parsitic nematode Ancylostoma duodenale.</title>
        <authorList>
            <person name="Mitreva M."/>
        </authorList>
    </citation>
    <scope>NUCLEOTIDE SEQUENCE [LARGE SCALE GENOMIC DNA]</scope>
    <source>
        <strain evidence="1 2">Zhejiang</strain>
    </source>
</reference>
<keyword evidence="2" id="KW-1185">Reference proteome</keyword>
<protein>
    <submittedName>
        <fullName evidence="1">Uncharacterized protein</fullName>
    </submittedName>
</protein>
<dbReference type="EMBL" id="KN726346">
    <property type="protein sequence ID" value="KIH68561.1"/>
    <property type="molecule type" value="Genomic_DNA"/>
</dbReference>
<dbReference type="AlphaFoldDB" id="A0A0C2HG36"/>
<gene>
    <name evidence="1" type="ORF">ANCDUO_01106</name>
</gene>